<dbReference type="NCBIfam" id="TIGR00254">
    <property type="entry name" value="GGDEF"/>
    <property type="match status" value="1"/>
</dbReference>
<dbReference type="InterPro" id="IPR043128">
    <property type="entry name" value="Rev_trsase/Diguanyl_cyclase"/>
</dbReference>
<evidence type="ECO:0000256" key="3">
    <source>
        <dbReference type="SAM" id="Phobius"/>
    </source>
</evidence>
<evidence type="ECO:0000256" key="1">
    <source>
        <dbReference type="ARBA" id="ARBA00012528"/>
    </source>
</evidence>
<name>A0ABU1XUN2_9GAMM</name>
<dbReference type="Proteomes" id="UP001256588">
    <property type="component" value="Unassembled WGS sequence"/>
</dbReference>
<dbReference type="PROSITE" id="PS50887">
    <property type="entry name" value="GGDEF"/>
    <property type="match status" value="1"/>
</dbReference>
<evidence type="ECO:0000259" key="4">
    <source>
        <dbReference type="PROSITE" id="PS50887"/>
    </source>
</evidence>
<accession>A0ABU1XUN2</accession>
<feature type="transmembrane region" description="Helical" evidence="3">
    <location>
        <begin position="286"/>
        <end position="308"/>
    </location>
</feature>
<evidence type="ECO:0000313" key="6">
    <source>
        <dbReference type="Proteomes" id="UP001256588"/>
    </source>
</evidence>
<dbReference type="SUPFAM" id="SSF55073">
    <property type="entry name" value="Nucleotide cyclase"/>
    <property type="match status" value="1"/>
</dbReference>
<dbReference type="InterPro" id="IPR000160">
    <property type="entry name" value="GGDEF_dom"/>
</dbReference>
<dbReference type="RefSeq" id="WP_310233585.1">
    <property type="nucleotide sequence ID" value="NZ_JAVDWO010000004.1"/>
</dbReference>
<proteinExistence type="predicted"/>
<organism evidence="5 6">
    <name type="scientific">Luteimonas terrae</name>
    <dbReference type="NCBI Taxonomy" id="1530191"/>
    <lineage>
        <taxon>Bacteria</taxon>
        <taxon>Pseudomonadati</taxon>
        <taxon>Pseudomonadota</taxon>
        <taxon>Gammaproteobacteria</taxon>
        <taxon>Lysobacterales</taxon>
        <taxon>Lysobacteraceae</taxon>
        <taxon>Luteimonas</taxon>
    </lineage>
</organism>
<keyword evidence="6" id="KW-1185">Reference proteome</keyword>
<dbReference type="SMART" id="SM00267">
    <property type="entry name" value="GGDEF"/>
    <property type="match status" value="1"/>
</dbReference>
<sequence length="543" mass="58833">MPPEFLLRALSNAGSTLHSIGLIPRALDLYVRAYEAAQLDESAIAQTVMLINVGSIYSEELESYDAAEQFFEQADEIISRSDLPEKQTLLLHLNRGMNHLRAGRDRDALIHFDAAAQLGDDDDYTVRRARAERVAVQARLAGGGTASAMAELQRIVDLQAASGDRSGAAITRLRMSRLALDDGAPDVARAHAEHAMALVGTTRLSREYSDAVRAKIAALRAARRFEEALDVQDTLLRSEVRNLRSQNLDSLAGLQAKLLDQVREREIVALREARQVEALNLMHTRWLRNAALICAIVLAVLMLAFWWYQRRVNRRLHHLGSTDGLTGLENRGAAMRRLGATPLPARPALRNAVFLIDVDHFKQCNDRYGHATGDAILVQIAARLAECCRPGDLVARWGGEEFVVACPGIELRAATEIAERLRNAIGNAPFEIDEVGAVPLSISLGFACWPFLPGVGASRGGWQDAVDLADRALYASKRGGRAAWTGLWGGDATTDATIVGILRDPEGAIASGAAAACSSRAQIHWGAGEAEVAADHAPDHAPA</sequence>
<keyword evidence="3" id="KW-0812">Transmembrane</keyword>
<reference evidence="5 6" key="1">
    <citation type="submission" date="2023-07" db="EMBL/GenBank/DDBJ databases">
        <title>Sorghum-associated microbial communities from plants grown in Nebraska, USA.</title>
        <authorList>
            <person name="Schachtman D."/>
        </authorList>
    </citation>
    <scope>NUCLEOTIDE SEQUENCE [LARGE SCALE GENOMIC DNA]</scope>
    <source>
        <strain evidence="5 6">4099</strain>
    </source>
</reference>
<comment type="catalytic activity">
    <reaction evidence="2">
        <text>2 GTP = 3',3'-c-di-GMP + 2 diphosphate</text>
        <dbReference type="Rhea" id="RHEA:24898"/>
        <dbReference type="ChEBI" id="CHEBI:33019"/>
        <dbReference type="ChEBI" id="CHEBI:37565"/>
        <dbReference type="ChEBI" id="CHEBI:58805"/>
        <dbReference type="EC" id="2.7.7.65"/>
    </reaction>
</comment>
<dbReference type="EC" id="2.7.7.65" evidence="1"/>
<dbReference type="Pfam" id="PF00990">
    <property type="entry name" value="GGDEF"/>
    <property type="match status" value="1"/>
</dbReference>
<evidence type="ECO:0000256" key="2">
    <source>
        <dbReference type="ARBA" id="ARBA00034247"/>
    </source>
</evidence>
<dbReference type="Gene3D" id="1.25.40.10">
    <property type="entry name" value="Tetratricopeptide repeat domain"/>
    <property type="match status" value="1"/>
</dbReference>
<keyword evidence="3" id="KW-1133">Transmembrane helix</keyword>
<protein>
    <recommendedName>
        <fullName evidence="1">diguanylate cyclase</fullName>
        <ecNumber evidence="1">2.7.7.65</ecNumber>
    </recommendedName>
</protein>
<dbReference type="PANTHER" id="PTHR45138">
    <property type="entry name" value="REGULATORY COMPONENTS OF SENSORY TRANSDUCTION SYSTEM"/>
    <property type="match status" value="1"/>
</dbReference>
<evidence type="ECO:0000313" key="5">
    <source>
        <dbReference type="EMBL" id="MDR7192474.1"/>
    </source>
</evidence>
<comment type="caution">
    <text evidence="5">The sequence shown here is derived from an EMBL/GenBank/DDBJ whole genome shotgun (WGS) entry which is preliminary data.</text>
</comment>
<dbReference type="Gene3D" id="3.30.70.270">
    <property type="match status" value="1"/>
</dbReference>
<feature type="domain" description="GGDEF" evidence="4">
    <location>
        <begin position="349"/>
        <end position="489"/>
    </location>
</feature>
<keyword evidence="3" id="KW-0472">Membrane</keyword>
<dbReference type="InterPro" id="IPR050469">
    <property type="entry name" value="Diguanylate_Cyclase"/>
</dbReference>
<dbReference type="InterPro" id="IPR029787">
    <property type="entry name" value="Nucleotide_cyclase"/>
</dbReference>
<dbReference type="InterPro" id="IPR011990">
    <property type="entry name" value="TPR-like_helical_dom_sf"/>
</dbReference>
<dbReference type="CDD" id="cd01949">
    <property type="entry name" value="GGDEF"/>
    <property type="match status" value="1"/>
</dbReference>
<dbReference type="PANTHER" id="PTHR45138:SF9">
    <property type="entry name" value="DIGUANYLATE CYCLASE DGCM-RELATED"/>
    <property type="match status" value="1"/>
</dbReference>
<dbReference type="SUPFAM" id="SSF48452">
    <property type="entry name" value="TPR-like"/>
    <property type="match status" value="2"/>
</dbReference>
<gene>
    <name evidence="5" type="ORF">J2W68_001188</name>
</gene>
<dbReference type="EMBL" id="JAVDWO010000004">
    <property type="protein sequence ID" value="MDR7192474.1"/>
    <property type="molecule type" value="Genomic_DNA"/>
</dbReference>